<sequence>MSKNNCMAFSFVCFIFYALLFVVSCNFSTEYSIRQYLSF</sequence>
<accession>A0A9W5IQR5</accession>
<evidence type="ECO:0000313" key="2">
    <source>
        <dbReference type="Proteomes" id="UP000004621"/>
    </source>
</evidence>
<organism evidence="1 2">
    <name type="scientific">Neisseria subflava NJ9703</name>
    <dbReference type="NCBI Taxonomy" id="546268"/>
    <lineage>
        <taxon>Bacteria</taxon>
        <taxon>Pseudomonadati</taxon>
        <taxon>Pseudomonadota</taxon>
        <taxon>Betaproteobacteria</taxon>
        <taxon>Neisseriales</taxon>
        <taxon>Neisseriaceae</taxon>
        <taxon>Neisseria</taxon>
    </lineage>
</organism>
<dbReference type="PROSITE" id="PS51257">
    <property type="entry name" value="PROKAR_LIPOPROTEIN"/>
    <property type="match status" value="1"/>
</dbReference>
<comment type="caution">
    <text evidence="1">The sequence shown here is derived from an EMBL/GenBank/DDBJ whole genome shotgun (WGS) entry which is preliminary data.</text>
</comment>
<proteinExistence type="predicted"/>
<evidence type="ECO:0008006" key="3">
    <source>
        <dbReference type="Google" id="ProtNLM"/>
    </source>
</evidence>
<dbReference type="Proteomes" id="UP000004621">
    <property type="component" value="Unassembled WGS sequence"/>
</dbReference>
<evidence type="ECO:0000313" key="1">
    <source>
        <dbReference type="EMBL" id="EFC51925.1"/>
    </source>
</evidence>
<dbReference type="AlphaFoldDB" id="A0A9W5IQR5"/>
<gene>
    <name evidence="1" type="ORF">NEISUBOT_04633</name>
</gene>
<protein>
    <recommendedName>
        <fullName evidence="3">Lipoprotein</fullName>
    </recommendedName>
</protein>
<reference evidence="1 2" key="1">
    <citation type="submission" date="2010-01" db="EMBL/GenBank/DDBJ databases">
        <authorList>
            <person name="Weinstock G."/>
            <person name="Sodergren E."/>
            <person name="Clifton S."/>
            <person name="Fulton L."/>
            <person name="Fulton B."/>
            <person name="Courtney L."/>
            <person name="Fronick C."/>
            <person name="Harrison M."/>
            <person name="Strong C."/>
            <person name="Farmer C."/>
            <person name="Delahaunty K."/>
            <person name="Markovic C."/>
            <person name="Hall O."/>
            <person name="Minx P."/>
            <person name="Tomlinson C."/>
            <person name="Mitreva M."/>
            <person name="Nelson J."/>
            <person name="Hou S."/>
            <person name="Wollam A."/>
            <person name="Pepin K.H."/>
            <person name="Johnson M."/>
            <person name="Bhonagiri V."/>
            <person name="Nash W.E."/>
            <person name="Warren W."/>
            <person name="Chinwalla A."/>
            <person name="Mardis E.R."/>
            <person name="Wilson R.K."/>
        </authorList>
    </citation>
    <scope>NUCLEOTIDE SEQUENCE [LARGE SCALE GENOMIC DNA]</scope>
    <source>
        <strain evidence="1 2">NJ9703</strain>
    </source>
</reference>
<dbReference type="EMBL" id="ACEO02000007">
    <property type="protein sequence ID" value="EFC51925.1"/>
    <property type="molecule type" value="Genomic_DNA"/>
</dbReference>
<name>A0A9W5IQR5_NEISU</name>